<comment type="caution">
    <text evidence="3">The sequence shown here is derived from an EMBL/GenBank/DDBJ whole genome shotgun (WGS) entry which is preliminary data.</text>
</comment>
<comment type="similarity">
    <text evidence="1">Belongs to the universal stress protein A family.</text>
</comment>
<dbReference type="InterPro" id="IPR006016">
    <property type="entry name" value="UspA"/>
</dbReference>
<dbReference type="PANTHER" id="PTHR46268:SF26">
    <property type="entry name" value="UNIVERSAL STRESS PROTEIN MJ0577"/>
    <property type="match status" value="1"/>
</dbReference>
<dbReference type="SUPFAM" id="SSF52402">
    <property type="entry name" value="Adenine nucleotide alpha hydrolases-like"/>
    <property type="match status" value="2"/>
</dbReference>
<protein>
    <submittedName>
        <fullName evidence="3">Universal stress protein</fullName>
    </submittedName>
</protein>
<organism evidence="3 4">
    <name type="scientific">Echinicola jeungdonensis</name>
    <dbReference type="NCBI Taxonomy" id="709343"/>
    <lineage>
        <taxon>Bacteria</taxon>
        <taxon>Pseudomonadati</taxon>
        <taxon>Bacteroidota</taxon>
        <taxon>Cytophagia</taxon>
        <taxon>Cytophagales</taxon>
        <taxon>Cyclobacteriaceae</taxon>
        <taxon>Echinicola</taxon>
    </lineage>
</organism>
<dbReference type="CDD" id="cd00293">
    <property type="entry name" value="USP-like"/>
    <property type="match status" value="2"/>
</dbReference>
<evidence type="ECO:0000259" key="2">
    <source>
        <dbReference type="Pfam" id="PF00582"/>
    </source>
</evidence>
<dbReference type="PANTHER" id="PTHR46268">
    <property type="entry name" value="STRESS RESPONSE PROTEIN NHAX"/>
    <property type="match status" value="1"/>
</dbReference>
<dbReference type="Gene3D" id="3.40.50.620">
    <property type="entry name" value="HUPs"/>
    <property type="match status" value="2"/>
</dbReference>
<evidence type="ECO:0000256" key="1">
    <source>
        <dbReference type="ARBA" id="ARBA00008791"/>
    </source>
</evidence>
<sequence>MSFFTRIMVGLDLSEMDDELIEYVSNYVKVNKKVKTIYFVHVVNDLELPDNIQKKYGDFLIPNDETIKYEMKQEVNKYPDSFNNVDIQYEVLEGSPLKQLLHWSRVKLIELIIAGKKIHESGTGIVMEKLARKSKCSILFVTEGQTSLLPSKKVLIPVDFSKRTDKIIEVVKELNHQVPDLKILGLNVVKVPHGYYKIGKSFEEFSEIMVQNEKENWEKYKNIHKLDDLEIEMHYEVNKSENIAKIIFDFAQQSDVSLIIMASKGQTEASVLLLGSVAEKLISYDYQIPLLLVKNPEDINDFFDALKKV</sequence>
<name>A0ABV5J1E0_9BACT</name>
<accession>A0ABV5J1E0</accession>
<dbReference type="PRINTS" id="PR01438">
    <property type="entry name" value="UNVRSLSTRESS"/>
</dbReference>
<evidence type="ECO:0000313" key="3">
    <source>
        <dbReference type="EMBL" id="MFB9210322.1"/>
    </source>
</evidence>
<dbReference type="InterPro" id="IPR006015">
    <property type="entry name" value="Universal_stress_UspA"/>
</dbReference>
<dbReference type="Pfam" id="PF00582">
    <property type="entry name" value="Usp"/>
    <property type="match status" value="1"/>
</dbReference>
<evidence type="ECO:0000313" key="4">
    <source>
        <dbReference type="Proteomes" id="UP001589654"/>
    </source>
</evidence>
<proteinExistence type="inferred from homology"/>
<dbReference type="RefSeq" id="WP_290249654.1">
    <property type="nucleotide sequence ID" value="NZ_JAUFQT010000002.1"/>
</dbReference>
<gene>
    <name evidence="3" type="ORF">ACFFUR_00755</name>
</gene>
<feature type="domain" description="UspA" evidence="2">
    <location>
        <begin position="152"/>
        <end position="283"/>
    </location>
</feature>
<dbReference type="Proteomes" id="UP001589654">
    <property type="component" value="Unassembled WGS sequence"/>
</dbReference>
<dbReference type="EMBL" id="JBHMEW010000005">
    <property type="protein sequence ID" value="MFB9210322.1"/>
    <property type="molecule type" value="Genomic_DNA"/>
</dbReference>
<dbReference type="InterPro" id="IPR014729">
    <property type="entry name" value="Rossmann-like_a/b/a_fold"/>
</dbReference>
<reference evidence="3 4" key="1">
    <citation type="submission" date="2024-09" db="EMBL/GenBank/DDBJ databases">
        <authorList>
            <person name="Sun Q."/>
            <person name="Mori K."/>
        </authorList>
    </citation>
    <scope>NUCLEOTIDE SEQUENCE [LARGE SCALE GENOMIC DNA]</scope>
    <source>
        <strain evidence="3 4">CECT 7682</strain>
    </source>
</reference>
<keyword evidence="4" id="KW-1185">Reference proteome</keyword>